<dbReference type="SUPFAM" id="SSF110738">
    <property type="entry name" value="Glycerate kinase I"/>
    <property type="match status" value="1"/>
</dbReference>
<dbReference type="InterPro" id="IPR018193">
    <property type="entry name" value="Glyc_kinase_flavodox-like_fold"/>
</dbReference>
<sequence>MTHRRPAVLLAPDKFKGSLDAEGVAAALERGLREVRPGVDVVRQPIADGGDGTVDALVAAGYERRTVSATGPTGEAVTASWAHRDGTAVVELADACGLNRLSGPLAPLDASSRGLGDVVRDALDAKADRIVMGLGGSASTDGGAGLLVALGAVLRDADGHPLEPSGRHLADVAAADLTGLHPRCREVEFVVASDVDNPLVGPRGAAAVFAPQKGASPSDVAFLERGLRHWADVLAVTAGNDARDVPGAGAAGGVGFAALTVLGAVARSGIDLVLEIVDLDQHLEHVDLVVTGEGSLDEQTLGGKAPAGVAAAARRFGVPTVAVCGRCEVDETQWVAAGFHDVLALSSLEPDPARSMRDAAALLERLGQRLAARLS</sequence>
<dbReference type="Proteomes" id="UP000282515">
    <property type="component" value="Unassembled WGS sequence"/>
</dbReference>
<dbReference type="PANTHER" id="PTHR21599:SF0">
    <property type="entry name" value="GLYCERATE KINASE"/>
    <property type="match status" value="1"/>
</dbReference>
<keyword evidence="2 4" id="KW-0808">Transferase</keyword>
<reference evidence="5 6" key="1">
    <citation type="submission" date="2018-10" db="EMBL/GenBank/DDBJ databases">
        <title>Aeromicrobium sp. 9W16Y-2 whole genome shotgun sequence.</title>
        <authorList>
            <person name="Li F."/>
        </authorList>
    </citation>
    <scope>NUCLEOTIDE SEQUENCE [LARGE SCALE GENOMIC DNA]</scope>
    <source>
        <strain evidence="5 6">9W16Y-2</strain>
    </source>
</reference>
<dbReference type="PIRSF" id="PIRSF006078">
    <property type="entry name" value="GlxK"/>
    <property type="match status" value="1"/>
</dbReference>
<dbReference type="Gene3D" id="3.40.50.10350">
    <property type="entry name" value="Glycerate kinase, domain 1"/>
    <property type="match status" value="1"/>
</dbReference>
<proteinExistence type="inferred from homology"/>
<dbReference type="GO" id="GO:0031388">
    <property type="term" value="P:organic acid phosphorylation"/>
    <property type="evidence" value="ECO:0007669"/>
    <property type="project" value="UniProtKB-UniRule"/>
</dbReference>
<dbReference type="Gene3D" id="3.90.1510.10">
    <property type="entry name" value="Glycerate kinase, domain 2"/>
    <property type="match status" value="1"/>
</dbReference>
<dbReference type="GO" id="GO:0008887">
    <property type="term" value="F:glycerate kinase activity"/>
    <property type="evidence" value="ECO:0007669"/>
    <property type="project" value="UniProtKB-UniRule"/>
</dbReference>
<evidence type="ECO:0000256" key="4">
    <source>
        <dbReference type="PIRNR" id="PIRNR006078"/>
    </source>
</evidence>
<dbReference type="AlphaFoldDB" id="A0A3L8PP25"/>
<evidence type="ECO:0000313" key="5">
    <source>
        <dbReference type="EMBL" id="RLV55752.1"/>
    </source>
</evidence>
<dbReference type="NCBIfam" id="TIGR00045">
    <property type="entry name" value="glycerate kinase"/>
    <property type="match status" value="1"/>
</dbReference>
<dbReference type="InterPro" id="IPR004381">
    <property type="entry name" value="Glycerate_kinase"/>
</dbReference>
<accession>A0A3L8PP25</accession>
<dbReference type="RefSeq" id="WP_121794389.1">
    <property type="nucleotide sequence ID" value="NZ_RDBF01000006.1"/>
</dbReference>
<dbReference type="PANTHER" id="PTHR21599">
    <property type="entry name" value="GLYCERATE KINASE"/>
    <property type="match status" value="1"/>
</dbReference>
<dbReference type="Pfam" id="PF02595">
    <property type="entry name" value="Gly_kinase"/>
    <property type="match status" value="1"/>
</dbReference>
<dbReference type="InterPro" id="IPR018197">
    <property type="entry name" value="Glycerate_kinase_RE-like"/>
</dbReference>
<evidence type="ECO:0000313" key="6">
    <source>
        <dbReference type="Proteomes" id="UP000282515"/>
    </source>
</evidence>
<dbReference type="OrthoDB" id="9774290at2"/>
<evidence type="ECO:0000256" key="3">
    <source>
        <dbReference type="ARBA" id="ARBA00022777"/>
    </source>
</evidence>
<protein>
    <submittedName>
        <fullName evidence="5">Glycerate kinase</fullName>
    </submittedName>
</protein>
<keyword evidence="3 4" id="KW-0418">Kinase</keyword>
<dbReference type="EMBL" id="RDBF01000006">
    <property type="protein sequence ID" value="RLV55752.1"/>
    <property type="molecule type" value="Genomic_DNA"/>
</dbReference>
<dbReference type="InterPro" id="IPR036129">
    <property type="entry name" value="Glycerate_kinase_sf"/>
</dbReference>
<evidence type="ECO:0000256" key="2">
    <source>
        <dbReference type="ARBA" id="ARBA00022679"/>
    </source>
</evidence>
<comment type="similarity">
    <text evidence="1 4">Belongs to the glycerate kinase type-1 family.</text>
</comment>
<organism evidence="5 6">
    <name type="scientific">Aeromicrobium phragmitis</name>
    <dbReference type="NCBI Taxonomy" id="2478914"/>
    <lineage>
        <taxon>Bacteria</taxon>
        <taxon>Bacillati</taxon>
        <taxon>Actinomycetota</taxon>
        <taxon>Actinomycetes</taxon>
        <taxon>Propionibacteriales</taxon>
        <taxon>Nocardioidaceae</taxon>
        <taxon>Aeromicrobium</taxon>
    </lineage>
</organism>
<comment type="caution">
    <text evidence="5">The sequence shown here is derived from an EMBL/GenBank/DDBJ whole genome shotgun (WGS) entry which is preliminary data.</text>
</comment>
<keyword evidence="6" id="KW-1185">Reference proteome</keyword>
<name>A0A3L8PP25_9ACTN</name>
<gene>
    <name evidence="5" type="ORF">D9V41_09820</name>
</gene>
<evidence type="ECO:0000256" key="1">
    <source>
        <dbReference type="ARBA" id="ARBA00006284"/>
    </source>
</evidence>